<name>A0ABM9GUC7_STRGL</name>
<protein>
    <recommendedName>
        <fullName evidence="1">AB hydrolase-1 domain-containing protein</fullName>
    </recommendedName>
</protein>
<dbReference type="PANTHER" id="PTHR43194">
    <property type="entry name" value="HYDROLASE ALPHA/BETA FOLD FAMILY"/>
    <property type="match status" value="1"/>
</dbReference>
<sequence length="341" mass="37452">MHLCKAHLSALFVLPRPVPVPTPYGWVGGEVRSRGGDVIKDGEVAPTLRQVLARGRPDYVDRMDDVRLSAGVIQYRDTGGDGPVVVLLHGVAMNGSLWDEVVAGLGDGVRCIVPTLPLGGHRRPMDAGADLSVLGVARLVAEFLKALQLSDVTLVMNDWGGAQALVADGRADRIGRLVITSCEAFDNYPPGLPGRNLAAFARLPGGLRAAFSLLRLKPARRLPMTWGWMSKRPVPHATMDDWFRPLLTSAEIRRDLRAYVLGVPERAELLRWTEELRTFDRPALVVWATEDRVMPLDHGRRLADILPQGRLVEVADSYTLLPQDRPDALVEHLRAFLAETG</sequence>
<keyword evidence="3" id="KW-1185">Reference proteome</keyword>
<feature type="domain" description="AB hydrolase-1" evidence="1">
    <location>
        <begin position="85"/>
        <end position="331"/>
    </location>
</feature>
<proteinExistence type="predicted"/>
<dbReference type="InterPro" id="IPR029058">
    <property type="entry name" value="AB_hydrolase_fold"/>
</dbReference>
<dbReference type="InterPro" id="IPR000073">
    <property type="entry name" value="AB_hydrolase_1"/>
</dbReference>
<organism evidence="2 3">
    <name type="scientific">Streptomyces globisporus</name>
    <dbReference type="NCBI Taxonomy" id="1908"/>
    <lineage>
        <taxon>Bacteria</taxon>
        <taxon>Bacillati</taxon>
        <taxon>Actinomycetota</taxon>
        <taxon>Actinomycetes</taxon>
        <taxon>Kitasatosporales</taxon>
        <taxon>Streptomycetaceae</taxon>
        <taxon>Streptomyces</taxon>
    </lineage>
</organism>
<dbReference type="PANTHER" id="PTHR43194:SF2">
    <property type="entry name" value="PEROXISOMAL MEMBRANE PROTEIN LPX1"/>
    <property type="match status" value="1"/>
</dbReference>
<dbReference type="EMBL" id="CAKXYP010000005">
    <property type="protein sequence ID" value="CAH9415096.1"/>
    <property type="molecule type" value="Genomic_DNA"/>
</dbReference>
<dbReference type="Gene3D" id="3.40.50.1820">
    <property type="entry name" value="alpha/beta hydrolase"/>
    <property type="match status" value="1"/>
</dbReference>
<evidence type="ECO:0000313" key="2">
    <source>
        <dbReference type="EMBL" id="CAH9415096.1"/>
    </source>
</evidence>
<evidence type="ECO:0000313" key="3">
    <source>
        <dbReference type="Proteomes" id="UP001154015"/>
    </source>
</evidence>
<gene>
    <name evidence="2" type="ORF">SGL43_02108</name>
</gene>
<dbReference type="Pfam" id="PF12697">
    <property type="entry name" value="Abhydrolase_6"/>
    <property type="match status" value="1"/>
</dbReference>
<dbReference type="Proteomes" id="UP001154015">
    <property type="component" value="Unassembled WGS sequence"/>
</dbReference>
<accession>A0ABM9GUC7</accession>
<comment type="caution">
    <text evidence="2">The sequence shown here is derived from an EMBL/GenBank/DDBJ whole genome shotgun (WGS) entry which is preliminary data.</text>
</comment>
<evidence type="ECO:0000259" key="1">
    <source>
        <dbReference type="Pfam" id="PF12697"/>
    </source>
</evidence>
<dbReference type="InterPro" id="IPR050228">
    <property type="entry name" value="Carboxylesterase_BioH"/>
</dbReference>
<reference evidence="2" key="1">
    <citation type="submission" date="2022-03" db="EMBL/GenBank/DDBJ databases">
        <authorList>
            <person name="Leyn A S."/>
        </authorList>
    </citation>
    <scope>NUCLEOTIDE SEQUENCE</scope>
    <source>
        <strain evidence="2">Streptomyces globisporus 4-3</strain>
    </source>
</reference>
<dbReference type="SUPFAM" id="SSF53474">
    <property type="entry name" value="alpha/beta-Hydrolases"/>
    <property type="match status" value="1"/>
</dbReference>